<keyword evidence="2" id="KW-0732">Signal</keyword>
<name>A0A7X5ZJK1_9GAMM</name>
<proteinExistence type="predicted"/>
<evidence type="ECO:0000313" key="4">
    <source>
        <dbReference type="Proteomes" id="UP000490980"/>
    </source>
</evidence>
<sequence length="505" mass="55539">MKRFNRLVLALACASLVVASGSVGAQTARSAFDAKTMPSLAAMQAATPFQENNGYLPPSSYTGPVFSLSHDWPKVARFQAGPPPWRKAINNGRINVHNAEAYANALKEAVTPNARKLILDYANWDAAKAGWYNEPWLGSLRDAIHGTYQAGQFGSSVFPGTGLKVTFQTNVVTYYDSIAALTLRNFWGADAMKPTLDTQHSQFLEDAIIVKAAVFSSTDKTQPTDWWPVLKGAAQWPMMIPVNPEADPPEDPTLWTGYVTQFDIIVKDKQSSPDTGWVFMTLVYDANAPGKDAWDKMVPLGVQWGNDEAAGADSRKLVENWNNPKAPKYSTQTLGWGDRLSGPNDGARNNITFNGKAYVNYPNSSCMSCHSTAEWSTTKNRMMSFLLPSYYADANPGFKLCNQQGKDDPEGTYICSPPPGSAAWMKWFKNRKGDVAMDPGSFATDFDEVFSFKALKLWYTATNPKKEAAPQLKLLSRPGETVRFNQYTGAPLPKTDNVPKSDNGN</sequence>
<gene>
    <name evidence="3" type="ORF">HBF25_16790</name>
</gene>
<evidence type="ECO:0000256" key="1">
    <source>
        <dbReference type="SAM" id="MobiDB-lite"/>
    </source>
</evidence>
<feature type="signal peptide" evidence="2">
    <location>
        <begin position="1"/>
        <end position="25"/>
    </location>
</feature>
<reference evidence="3 4" key="1">
    <citation type="submission" date="2020-03" db="EMBL/GenBank/DDBJ databases">
        <authorList>
            <person name="Lai Q."/>
        </authorList>
    </citation>
    <scope>NUCLEOTIDE SEQUENCE [LARGE SCALE GENOMIC DNA]</scope>
    <source>
        <strain evidence="3 4">CCUG 25036</strain>
    </source>
</reference>
<protein>
    <recommendedName>
        <fullName evidence="5">Cytochrome c domain-containing protein</fullName>
    </recommendedName>
</protein>
<dbReference type="RefSeq" id="WP_166950420.1">
    <property type="nucleotide sequence ID" value="NZ_CP077072.1"/>
</dbReference>
<feature type="chain" id="PRO_5031005703" description="Cytochrome c domain-containing protein" evidence="2">
    <location>
        <begin position="26"/>
        <end position="505"/>
    </location>
</feature>
<feature type="region of interest" description="Disordered" evidence="1">
    <location>
        <begin position="484"/>
        <end position="505"/>
    </location>
</feature>
<evidence type="ECO:0000313" key="3">
    <source>
        <dbReference type="EMBL" id="NII08043.1"/>
    </source>
</evidence>
<dbReference type="Proteomes" id="UP000490980">
    <property type="component" value="Unassembled WGS sequence"/>
</dbReference>
<comment type="caution">
    <text evidence="3">The sequence shown here is derived from an EMBL/GenBank/DDBJ whole genome shotgun (WGS) entry which is preliminary data.</text>
</comment>
<organism evidence="3 4">
    <name type="scientific">Luteibacter anthropi</name>
    <dbReference type="NCBI Taxonomy" id="564369"/>
    <lineage>
        <taxon>Bacteria</taxon>
        <taxon>Pseudomonadati</taxon>
        <taxon>Pseudomonadota</taxon>
        <taxon>Gammaproteobacteria</taxon>
        <taxon>Lysobacterales</taxon>
        <taxon>Rhodanobacteraceae</taxon>
        <taxon>Luteibacter</taxon>
    </lineage>
</organism>
<dbReference type="AlphaFoldDB" id="A0A7X5ZJK1"/>
<evidence type="ECO:0008006" key="5">
    <source>
        <dbReference type="Google" id="ProtNLM"/>
    </source>
</evidence>
<dbReference type="EMBL" id="JAARLZ010000010">
    <property type="protein sequence ID" value="NII08043.1"/>
    <property type="molecule type" value="Genomic_DNA"/>
</dbReference>
<evidence type="ECO:0000256" key="2">
    <source>
        <dbReference type="SAM" id="SignalP"/>
    </source>
</evidence>
<accession>A0A7X5ZJK1</accession>
<keyword evidence="4" id="KW-1185">Reference proteome</keyword>